<evidence type="ECO:0000256" key="7">
    <source>
        <dbReference type="RuleBase" id="RU361233"/>
    </source>
</evidence>
<evidence type="ECO:0000313" key="10">
    <source>
        <dbReference type="Proteomes" id="UP001370490"/>
    </source>
</evidence>
<evidence type="ECO:0000256" key="3">
    <source>
        <dbReference type="ARBA" id="ARBA00022475"/>
    </source>
</evidence>
<dbReference type="InterPro" id="IPR006702">
    <property type="entry name" value="CASP_dom"/>
</dbReference>
<keyword evidence="3 7" id="KW-1003">Cell membrane</keyword>
<evidence type="ECO:0000256" key="1">
    <source>
        <dbReference type="ARBA" id="ARBA00004651"/>
    </source>
</evidence>
<comment type="subcellular location">
    <subcellularLocation>
        <location evidence="1 7">Cell membrane</location>
        <topology evidence="1 7">Multi-pass membrane protein</topology>
    </subcellularLocation>
</comment>
<evidence type="ECO:0000313" key="9">
    <source>
        <dbReference type="EMBL" id="KAK6914358.1"/>
    </source>
</evidence>
<evidence type="ECO:0000259" key="8">
    <source>
        <dbReference type="Pfam" id="PF04535"/>
    </source>
</evidence>
<reference evidence="9 10" key="1">
    <citation type="submission" date="2023-12" db="EMBL/GenBank/DDBJ databases">
        <title>A high-quality genome assembly for Dillenia turbinata (Dilleniales).</title>
        <authorList>
            <person name="Chanderbali A."/>
        </authorList>
    </citation>
    <scope>NUCLEOTIDE SEQUENCE [LARGE SCALE GENOMIC DNA]</scope>
    <source>
        <strain evidence="9">LSX21</strain>
        <tissue evidence="9">Leaf</tissue>
    </source>
</reference>
<evidence type="ECO:0000256" key="5">
    <source>
        <dbReference type="ARBA" id="ARBA00022989"/>
    </source>
</evidence>
<evidence type="ECO:0000256" key="4">
    <source>
        <dbReference type="ARBA" id="ARBA00022692"/>
    </source>
</evidence>
<organism evidence="9 10">
    <name type="scientific">Dillenia turbinata</name>
    <dbReference type="NCBI Taxonomy" id="194707"/>
    <lineage>
        <taxon>Eukaryota</taxon>
        <taxon>Viridiplantae</taxon>
        <taxon>Streptophyta</taxon>
        <taxon>Embryophyta</taxon>
        <taxon>Tracheophyta</taxon>
        <taxon>Spermatophyta</taxon>
        <taxon>Magnoliopsida</taxon>
        <taxon>eudicotyledons</taxon>
        <taxon>Gunneridae</taxon>
        <taxon>Pentapetalae</taxon>
        <taxon>Dilleniales</taxon>
        <taxon>Dilleniaceae</taxon>
        <taxon>Dillenia</taxon>
    </lineage>
</organism>
<feature type="domain" description="Casparian strip membrane protein" evidence="8">
    <location>
        <begin position="164"/>
        <end position="208"/>
    </location>
</feature>
<dbReference type="SUPFAM" id="SSF53098">
    <property type="entry name" value="Ribonuclease H-like"/>
    <property type="match status" value="1"/>
</dbReference>
<comment type="caution">
    <text evidence="9">The sequence shown here is derived from an EMBL/GenBank/DDBJ whole genome shotgun (WGS) entry which is preliminary data.</text>
</comment>
<gene>
    <name evidence="9" type="ORF">RJ641_021679</name>
</gene>
<feature type="transmembrane region" description="Helical" evidence="7">
    <location>
        <begin position="170"/>
        <end position="188"/>
    </location>
</feature>
<dbReference type="Pfam" id="PF04535">
    <property type="entry name" value="CASP_dom"/>
    <property type="match status" value="1"/>
</dbReference>
<comment type="caution">
    <text evidence="7">Lacks conserved residue(s) required for the propagation of feature annotation.</text>
</comment>
<dbReference type="Proteomes" id="UP001370490">
    <property type="component" value="Unassembled WGS sequence"/>
</dbReference>
<keyword evidence="5 7" id="KW-1133">Transmembrane helix</keyword>
<dbReference type="AlphaFoldDB" id="A0AAN8YYM9"/>
<evidence type="ECO:0000256" key="6">
    <source>
        <dbReference type="ARBA" id="ARBA00023136"/>
    </source>
</evidence>
<keyword evidence="4 7" id="KW-0812">Transmembrane</keyword>
<keyword evidence="10" id="KW-1185">Reference proteome</keyword>
<dbReference type="GO" id="GO:0005886">
    <property type="term" value="C:plasma membrane"/>
    <property type="evidence" value="ECO:0007669"/>
    <property type="project" value="UniProtKB-SubCell"/>
</dbReference>
<accession>A0AAN8YYM9</accession>
<dbReference type="PANTHER" id="PTHR46481:SF6">
    <property type="entry name" value="ZINC FINGER BED DOMAIN-CONTAINING PROTEIN RICESLEEPER 2-LIKE"/>
    <property type="match status" value="1"/>
</dbReference>
<dbReference type="PANTHER" id="PTHR46481">
    <property type="entry name" value="ZINC FINGER BED DOMAIN-CONTAINING PROTEIN 4"/>
    <property type="match status" value="1"/>
</dbReference>
<comment type="subunit">
    <text evidence="7">Homodimer and heterodimers.</text>
</comment>
<keyword evidence="6 7" id="KW-0472">Membrane</keyword>
<protein>
    <recommendedName>
        <fullName evidence="7">CASP-like protein</fullName>
    </recommendedName>
</protein>
<sequence>MKSNCLKYYKVEKNKLKELLLLSNPRVSLMMDTWTSKQDLPFTASGENLSYIIISCLLEWNIEKIGTLTMDNASANDMVTRCLQDHYSSRRMLFENDHEKFELVNDASITYVDYKSIPTSNYGKPASIYENYSSMASLEENEKTSFMMQMKSLSLPIQSSEKNRFSIAQISLRILATTLTLASIFVMITSKQSVTVFEIVLEAKYSSTSVSE</sequence>
<dbReference type="EMBL" id="JBAMMX010000026">
    <property type="protein sequence ID" value="KAK6914358.1"/>
    <property type="molecule type" value="Genomic_DNA"/>
</dbReference>
<name>A0AAN8YYM9_9MAGN</name>
<evidence type="ECO:0000256" key="2">
    <source>
        <dbReference type="ARBA" id="ARBA00007651"/>
    </source>
</evidence>
<dbReference type="InterPro" id="IPR012337">
    <property type="entry name" value="RNaseH-like_sf"/>
</dbReference>
<proteinExistence type="inferred from homology"/>
<dbReference type="InterPro" id="IPR052035">
    <property type="entry name" value="ZnF_BED_domain_contain"/>
</dbReference>
<comment type="similarity">
    <text evidence="2 7">Belongs to the Casparian strip membrane proteins (CASP) family.</text>
</comment>